<organism evidence="1 2">
    <name type="scientific">Cetraspora pellucida</name>
    <dbReference type="NCBI Taxonomy" id="1433469"/>
    <lineage>
        <taxon>Eukaryota</taxon>
        <taxon>Fungi</taxon>
        <taxon>Fungi incertae sedis</taxon>
        <taxon>Mucoromycota</taxon>
        <taxon>Glomeromycotina</taxon>
        <taxon>Glomeromycetes</taxon>
        <taxon>Diversisporales</taxon>
        <taxon>Gigasporaceae</taxon>
        <taxon>Cetraspora</taxon>
    </lineage>
</organism>
<dbReference type="EMBL" id="CAJVPW010005405">
    <property type="protein sequence ID" value="CAG8554475.1"/>
    <property type="molecule type" value="Genomic_DNA"/>
</dbReference>
<sequence>TSKNKEKASDDENFVGQIGSNSGRQNESDKPIRYNKEGNSNEQNKLGFCNQQGVNTDKNRKKMLHQIIIIKIGNSTSNYAKACNKATQKWNKNQNQKCIRNR</sequence>
<proteinExistence type="predicted"/>
<gene>
    <name evidence="1" type="ORF">SPELUC_LOCUS5342</name>
</gene>
<accession>A0ACA9LWA0</accession>
<comment type="caution">
    <text evidence="1">The sequence shown here is derived from an EMBL/GenBank/DDBJ whole genome shotgun (WGS) entry which is preliminary data.</text>
</comment>
<name>A0ACA9LWA0_9GLOM</name>
<reference evidence="1" key="1">
    <citation type="submission" date="2021-06" db="EMBL/GenBank/DDBJ databases">
        <authorList>
            <person name="Kallberg Y."/>
            <person name="Tangrot J."/>
            <person name="Rosling A."/>
        </authorList>
    </citation>
    <scope>NUCLEOTIDE SEQUENCE</scope>
    <source>
        <strain evidence="1">28 12/20/2015</strain>
    </source>
</reference>
<dbReference type="Proteomes" id="UP000789366">
    <property type="component" value="Unassembled WGS sequence"/>
</dbReference>
<keyword evidence="2" id="KW-1185">Reference proteome</keyword>
<protein>
    <submittedName>
        <fullName evidence="1">2759_t:CDS:1</fullName>
    </submittedName>
</protein>
<feature type="non-terminal residue" evidence="1">
    <location>
        <position position="1"/>
    </location>
</feature>
<evidence type="ECO:0000313" key="1">
    <source>
        <dbReference type="EMBL" id="CAG8554475.1"/>
    </source>
</evidence>
<evidence type="ECO:0000313" key="2">
    <source>
        <dbReference type="Proteomes" id="UP000789366"/>
    </source>
</evidence>